<dbReference type="RefSeq" id="WP_079647865.1">
    <property type="nucleotide sequence ID" value="NZ_FUYM01000003.1"/>
</dbReference>
<keyword evidence="1" id="KW-0812">Transmembrane</keyword>
<keyword evidence="1" id="KW-0472">Membrane</keyword>
<feature type="transmembrane region" description="Helical" evidence="1">
    <location>
        <begin position="233"/>
        <end position="258"/>
    </location>
</feature>
<evidence type="ECO:0000256" key="1">
    <source>
        <dbReference type="SAM" id="Phobius"/>
    </source>
</evidence>
<protein>
    <recommendedName>
        <fullName evidence="2">DUF7847 domain-containing protein</fullName>
    </recommendedName>
</protein>
<keyword evidence="4" id="KW-1185">Reference proteome</keyword>
<keyword evidence="1" id="KW-1133">Transmembrane helix</keyword>
<feature type="transmembrane region" description="Helical" evidence="1">
    <location>
        <begin position="189"/>
        <end position="213"/>
    </location>
</feature>
<dbReference type="InterPro" id="IPR057169">
    <property type="entry name" value="DUF7847"/>
</dbReference>
<evidence type="ECO:0000313" key="3">
    <source>
        <dbReference type="EMBL" id="SKB53924.1"/>
    </source>
</evidence>
<dbReference type="AlphaFoldDB" id="A0A1T5C3D5"/>
<feature type="domain" description="DUF7847" evidence="2">
    <location>
        <begin position="19"/>
        <end position="260"/>
    </location>
</feature>
<feature type="transmembrane region" description="Helical" evidence="1">
    <location>
        <begin position="104"/>
        <end position="125"/>
    </location>
</feature>
<sequence>MTAFSLGTVWEETIAFLRRESGLLVPVALAVYGPAQLLFDVGMQALMSMRGAGEAVPSWQALLVVPGGLLMLLGNLVVSLLVLAPGISVGEALAAGLRRLPTALAAMLLLGVAILAVMLAIVVAATLGAVTFKADPRSPVIASQLLVLIMIPIGLLWLRLLLLPTVIAVEPLGAIDAIRRSWALGRTNVLRLLGVWLLLLFLSIILAMIEMFVVGSLTELLKLGIGDIGLASAVQMVANAALEALLSMGLAVYLALVYRTLASR</sequence>
<evidence type="ECO:0000313" key="4">
    <source>
        <dbReference type="Proteomes" id="UP000189818"/>
    </source>
</evidence>
<feature type="transmembrane region" description="Helical" evidence="1">
    <location>
        <begin position="145"/>
        <end position="169"/>
    </location>
</feature>
<name>A0A1T5C3D5_9SPHN</name>
<dbReference type="Proteomes" id="UP000189818">
    <property type="component" value="Unassembled WGS sequence"/>
</dbReference>
<organism evidence="3 4">
    <name type="scientific">Rhizorhabdus histidinilytica</name>
    <dbReference type="NCBI Taxonomy" id="439228"/>
    <lineage>
        <taxon>Bacteria</taxon>
        <taxon>Pseudomonadati</taxon>
        <taxon>Pseudomonadota</taxon>
        <taxon>Alphaproteobacteria</taxon>
        <taxon>Sphingomonadales</taxon>
        <taxon>Sphingomonadaceae</taxon>
        <taxon>Rhizorhabdus</taxon>
    </lineage>
</organism>
<proteinExistence type="predicted"/>
<gene>
    <name evidence="3" type="ORF">SAMN06295920_103552</name>
</gene>
<accession>A0A1T5C3D5</accession>
<feature type="transmembrane region" description="Helical" evidence="1">
    <location>
        <begin position="21"/>
        <end position="39"/>
    </location>
</feature>
<dbReference type="STRING" id="439228.SAMN06295920_103552"/>
<dbReference type="EMBL" id="FUYM01000003">
    <property type="protein sequence ID" value="SKB53924.1"/>
    <property type="molecule type" value="Genomic_DNA"/>
</dbReference>
<reference evidence="4" key="1">
    <citation type="submission" date="2017-02" db="EMBL/GenBank/DDBJ databases">
        <authorList>
            <person name="Varghese N."/>
            <person name="Submissions S."/>
        </authorList>
    </citation>
    <scope>NUCLEOTIDE SEQUENCE [LARGE SCALE GENOMIC DNA]</scope>
    <source>
        <strain evidence="4">UM2</strain>
    </source>
</reference>
<evidence type="ECO:0000259" key="2">
    <source>
        <dbReference type="Pfam" id="PF25231"/>
    </source>
</evidence>
<dbReference type="Pfam" id="PF25231">
    <property type="entry name" value="DUF7847"/>
    <property type="match status" value="1"/>
</dbReference>
<feature type="transmembrane region" description="Helical" evidence="1">
    <location>
        <begin position="59"/>
        <end position="83"/>
    </location>
</feature>
<dbReference type="OrthoDB" id="7193287at2"/>